<name>A0ABS9TFS0_9PSEU</name>
<keyword evidence="3" id="KW-1003">Cell membrane</keyword>
<dbReference type="InterPro" id="IPR036259">
    <property type="entry name" value="MFS_trans_sf"/>
</dbReference>
<keyword evidence="11" id="KW-1185">Reference proteome</keyword>
<sequence length="469" mass="49122">MPTTEGVTVADGSDKCACSSGSDSETPRFPDRQSRSSRQARRAAAASLIGTTIEFYDFFIYGLAASLVFASRFFPSFSPVAGTLASLSTFLVGFLARPVGAVLFGHFGDRIGRKRLLVVSLVTAGGATFVTGLLPTYSSIGAAAPALLVLCRIIQGVGLGGEWGGAVLMAVEHAPPNRRIVYGSLPQLGNPAGLVLATAITLLCSSLISREQFQAWGWRIPFLLSITLVVAGLIVRLCLRESPAFDRVRESRQLVRFPLGALVRGHPRALVAGTLAVTASPAVGLLLAVYLIPYGQQILRFSPTAMLLLSGMFGITFFLGILVSARVSEHRGVRPLTVLGLVSMVVWAIPFFLLFDSRSYPAALIAYAVSGLTVGTVNGPQATLLAELFPVHVRYSGASVAFQISSVLGGALTPIASTALLAAGGGNGLAVAVWVIGISLTSLVSFTCLRLGGGVEPGEERTAELRSLT</sequence>
<dbReference type="InterPro" id="IPR020846">
    <property type="entry name" value="MFS_dom"/>
</dbReference>
<feature type="transmembrane region" description="Helical" evidence="8">
    <location>
        <begin position="360"/>
        <end position="379"/>
    </location>
</feature>
<feature type="compositionally biased region" description="Basic and acidic residues" evidence="7">
    <location>
        <begin position="25"/>
        <end position="34"/>
    </location>
</feature>
<dbReference type="SUPFAM" id="SSF103473">
    <property type="entry name" value="MFS general substrate transporter"/>
    <property type="match status" value="1"/>
</dbReference>
<accession>A0ABS9TFS0</accession>
<evidence type="ECO:0000256" key="1">
    <source>
        <dbReference type="ARBA" id="ARBA00004651"/>
    </source>
</evidence>
<evidence type="ECO:0000256" key="6">
    <source>
        <dbReference type="ARBA" id="ARBA00023136"/>
    </source>
</evidence>
<feature type="transmembrane region" description="Helical" evidence="8">
    <location>
        <begin position="304"/>
        <end position="324"/>
    </location>
</feature>
<dbReference type="PANTHER" id="PTHR43045:SF1">
    <property type="entry name" value="SHIKIMATE TRANSPORTER"/>
    <property type="match status" value="1"/>
</dbReference>
<feature type="region of interest" description="Disordered" evidence="7">
    <location>
        <begin position="1"/>
        <end position="36"/>
    </location>
</feature>
<evidence type="ECO:0000256" key="2">
    <source>
        <dbReference type="ARBA" id="ARBA00022448"/>
    </source>
</evidence>
<comment type="caution">
    <text evidence="10">The sequence shown here is derived from an EMBL/GenBank/DDBJ whole genome shotgun (WGS) entry which is preliminary data.</text>
</comment>
<proteinExistence type="predicted"/>
<gene>
    <name evidence="10" type="ORF">MMF94_17045</name>
</gene>
<feature type="transmembrane region" description="Helical" evidence="8">
    <location>
        <begin position="429"/>
        <end position="451"/>
    </location>
</feature>
<protein>
    <submittedName>
        <fullName evidence="10">MHS family MFS transporter</fullName>
    </submittedName>
</protein>
<organism evidence="10 11">
    <name type="scientific">Pseudonocardia alaniniphila</name>
    <dbReference type="NCBI Taxonomy" id="75291"/>
    <lineage>
        <taxon>Bacteria</taxon>
        <taxon>Bacillati</taxon>
        <taxon>Actinomycetota</taxon>
        <taxon>Actinomycetes</taxon>
        <taxon>Pseudonocardiales</taxon>
        <taxon>Pseudonocardiaceae</taxon>
        <taxon>Pseudonocardia</taxon>
    </lineage>
</organism>
<feature type="transmembrane region" description="Helical" evidence="8">
    <location>
        <begin position="43"/>
        <end position="64"/>
    </location>
</feature>
<dbReference type="Gene3D" id="1.20.1250.20">
    <property type="entry name" value="MFS general substrate transporter like domains"/>
    <property type="match status" value="2"/>
</dbReference>
<dbReference type="PANTHER" id="PTHR43045">
    <property type="entry name" value="SHIKIMATE TRANSPORTER"/>
    <property type="match status" value="1"/>
</dbReference>
<evidence type="ECO:0000313" key="10">
    <source>
        <dbReference type="EMBL" id="MCH6167394.1"/>
    </source>
</evidence>
<dbReference type="Pfam" id="PF07690">
    <property type="entry name" value="MFS_1"/>
    <property type="match status" value="1"/>
</dbReference>
<keyword evidence="4 8" id="KW-0812">Transmembrane</keyword>
<comment type="subcellular location">
    <subcellularLocation>
        <location evidence="1">Cell membrane</location>
        <topology evidence="1">Multi-pass membrane protein</topology>
    </subcellularLocation>
</comment>
<feature type="transmembrane region" description="Helical" evidence="8">
    <location>
        <begin position="269"/>
        <end position="292"/>
    </location>
</feature>
<dbReference type="InterPro" id="IPR011701">
    <property type="entry name" value="MFS"/>
</dbReference>
<dbReference type="InterPro" id="IPR005829">
    <property type="entry name" value="Sugar_transporter_CS"/>
</dbReference>
<feature type="transmembrane region" description="Helical" evidence="8">
    <location>
        <begin position="220"/>
        <end position="239"/>
    </location>
</feature>
<evidence type="ECO:0000256" key="8">
    <source>
        <dbReference type="SAM" id="Phobius"/>
    </source>
</evidence>
<reference evidence="10 11" key="1">
    <citation type="submission" date="2022-03" db="EMBL/GenBank/DDBJ databases">
        <title>Pseudonocardia alaer sp. nov., a novel actinomycete isolated from reed forest soil.</title>
        <authorList>
            <person name="Wang L."/>
        </authorList>
    </citation>
    <scope>NUCLEOTIDE SEQUENCE [LARGE SCALE GENOMIC DNA]</scope>
    <source>
        <strain evidence="10 11">Y-16303</strain>
    </source>
</reference>
<dbReference type="PROSITE" id="PS00217">
    <property type="entry name" value="SUGAR_TRANSPORT_2"/>
    <property type="match status" value="1"/>
</dbReference>
<dbReference type="EMBL" id="JAKXMK010000013">
    <property type="protein sequence ID" value="MCH6167394.1"/>
    <property type="molecule type" value="Genomic_DNA"/>
</dbReference>
<feature type="transmembrane region" description="Helical" evidence="8">
    <location>
        <begin position="146"/>
        <end position="171"/>
    </location>
</feature>
<dbReference type="CDD" id="cd17369">
    <property type="entry name" value="MFS_ShiA_like"/>
    <property type="match status" value="1"/>
</dbReference>
<dbReference type="Proteomes" id="UP001299970">
    <property type="component" value="Unassembled WGS sequence"/>
</dbReference>
<evidence type="ECO:0000259" key="9">
    <source>
        <dbReference type="PROSITE" id="PS50850"/>
    </source>
</evidence>
<evidence type="ECO:0000256" key="4">
    <source>
        <dbReference type="ARBA" id="ARBA00022692"/>
    </source>
</evidence>
<feature type="transmembrane region" description="Helical" evidence="8">
    <location>
        <begin position="116"/>
        <end position="134"/>
    </location>
</feature>
<dbReference type="RefSeq" id="WP_241037755.1">
    <property type="nucleotide sequence ID" value="NZ_BAAAJF010000005.1"/>
</dbReference>
<keyword evidence="2" id="KW-0813">Transport</keyword>
<evidence type="ECO:0000256" key="7">
    <source>
        <dbReference type="SAM" id="MobiDB-lite"/>
    </source>
</evidence>
<evidence type="ECO:0000256" key="3">
    <source>
        <dbReference type="ARBA" id="ARBA00022475"/>
    </source>
</evidence>
<feature type="domain" description="Major facilitator superfamily (MFS) profile" evidence="9">
    <location>
        <begin position="43"/>
        <end position="469"/>
    </location>
</feature>
<evidence type="ECO:0000256" key="5">
    <source>
        <dbReference type="ARBA" id="ARBA00022989"/>
    </source>
</evidence>
<feature type="transmembrane region" description="Helical" evidence="8">
    <location>
        <begin position="84"/>
        <end position="104"/>
    </location>
</feature>
<keyword evidence="5 8" id="KW-1133">Transmembrane helix</keyword>
<evidence type="ECO:0000313" key="11">
    <source>
        <dbReference type="Proteomes" id="UP001299970"/>
    </source>
</evidence>
<keyword evidence="6 8" id="KW-0472">Membrane</keyword>
<feature type="transmembrane region" description="Helical" evidence="8">
    <location>
        <begin position="400"/>
        <end position="423"/>
    </location>
</feature>
<feature type="transmembrane region" description="Helical" evidence="8">
    <location>
        <begin position="336"/>
        <end position="354"/>
    </location>
</feature>
<dbReference type="PROSITE" id="PS50850">
    <property type="entry name" value="MFS"/>
    <property type="match status" value="1"/>
</dbReference>